<proteinExistence type="predicted"/>
<dbReference type="GO" id="GO:0003682">
    <property type="term" value="F:chromatin binding"/>
    <property type="evidence" value="ECO:0007669"/>
    <property type="project" value="InterPro"/>
</dbReference>
<dbReference type="InterPro" id="IPR014002">
    <property type="entry name" value="Agenet_dom_plant"/>
</dbReference>
<reference evidence="3 5" key="2">
    <citation type="journal article" date="2018" name="Plant J.">
        <title>The Physcomitrella patens chromosome-scale assembly reveals moss genome structure and evolution.</title>
        <authorList>
            <person name="Lang D."/>
            <person name="Ullrich K.K."/>
            <person name="Murat F."/>
            <person name="Fuchs J."/>
            <person name="Jenkins J."/>
            <person name="Haas F.B."/>
            <person name="Piednoel M."/>
            <person name="Gundlach H."/>
            <person name="Van Bel M."/>
            <person name="Meyberg R."/>
            <person name="Vives C."/>
            <person name="Morata J."/>
            <person name="Symeonidi A."/>
            <person name="Hiss M."/>
            <person name="Muchero W."/>
            <person name="Kamisugi Y."/>
            <person name="Saleh O."/>
            <person name="Blanc G."/>
            <person name="Decker E.L."/>
            <person name="van Gessel N."/>
            <person name="Grimwood J."/>
            <person name="Hayes R.D."/>
            <person name="Graham S.W."/>
            <person name="Gunter L.E."/>
            <person name="McDaniel S.F."/>
            <person name="Hoernstein S.N.W."/>
            <person name="Larsson A."/>
            <person name="Li F.W."/>
            <person name="Perroud P.F."/>
            <person name="Phillips J."/>
            <person name="Ranjan P."/>
            <person name="Rokshar D.S."/>
            <person name="Rothfels C.J."/>
            <person name="Schneider L."/>
            <person name="Shu S."/>
            <person name="Stevenson D.W."/>
            <person name="Thummler F."/>
            <person name="Tillich M."/>
            <person name="Villarreal Aguilar J.C."/>
            <person name="Widiez T."/>
            <person name="Wong G.K."/>
            <person name="Wymore A."/>
            <person name="Zhang Y."/>
            <person name="Zimmer A.D."/>
            <person name="Quatrano R.S."/>
            <person name="Mayer K.F.X."/>
            <person name="Goodstein D."/>
            <person name="Casacuberta J.M."/>
            <person name="Vandepoele K."/>
            <person name="Reski R."/>
            <person name="Cuming A.C."/>
            <person name="Tuskan G.A."/>
            <person name="Maumus F."/>
            <person name="Salse J."/>
            <person name="Schmutz J."/>
            <person name="Rensing S.A."/>
        </authorList>
    </citation>
    <scope>NUCLEOTIDE SEQUENCE [LARGE SCALE GENOMIC DNA]</scope>
    <source>
        <strain evidence="4 5">cv. Gransden 2004</strain>
    </source>
</reference>
<dbReference type="Pfam" id="PF05641">
    <property type="entry name" value="Agenet"/>
    <property type="match status" value="1"/>
</dbReference>
<dbReference type="SMART" id="SM00439">
    <property type="entry name" value="BAH"/>
    <property type="match status" value="1"/>
</dbReference>
<dbReference type="GeneID" id="112274267"/>
<dbReference type="AlphaFoldDB" id="A0A2K1IRH5"/>
<dbReference type="InterPro" id="IPR008395">
    <property type="entry name" value="Agenet-like_dom"/>
</dbReference>
<dbReference type="KEGG" id="ppp:112274267"/>
<dbReference type="EnsemblPlants" id="Pp3c21_10720V3.1">
    <property type="protein sequence ID" value="Pp3c21_10720V3.1"/>
    <property type="gene ID" value="Pp3c21_10720"/>
</dbReference>
<dbReference type="FunCoup" id="A0A2K1IRH5">
    <property type="interactions" value="2396"/>
</dbReference>
<feature type="compositionally biased region" description="Basic residues" evidence="1">
    <location>
        <begin position="346"/>
        <end position="358"/>
    </location>
</feature>
<dbReference type="EnsemblPlants" id="Pp3c21_10720V3.4">
    <property type="protein sequence ID" value="Pp3c21_10720V3.4"/>
    <property type="gene ID" value="Pp3c21_10720"/>
</dbReference>
<evidence type="ECO:0000259" key="2">
    <source>
        <dbReference type="PROSITE" id="PS51038"/>
    </source>
</evidence>
<dbReference type="OrthoDB" id="1883212at2759"/>
<dbReference type="CDD" id="cd20405">
    <property type="entry name" value="Tudor_Agenet_AtDUF_rpt1_3"/>
    <property type="match status" value="1"/>
</dbReference>
<sequence length="617" mass="70185">MASQGLRHFVDWEEQFISHDRGSRVVHYYLRDRHGQSSLAVVGTERSLRHMVYVVCDDFLPLAGLDKTTTSAFKWRARREVVEWLQTLLSKTRSASSEQFLNSGSPSTEPASSEVDAVMEDTDEALESGQEERSRGYLERDVRRQVNVEKGEFLWGPSIWRKRLRHFQSFIRNGITISVHDFVYVLTEEERHIAYVEDMYEDRKMKKKLRVRWFHKTNELACKIPPPAPHVREVFYTSFPQVLSVECVDGVATILNPDHFESCTKVLHMDALTHIHLCSRQFDSSEGIKPFSIQEVKGYWQQEILSYIGVKAPSGLTWSLSHPEPGSEDLEMDEEEEAEPGNVIRRGPRTARSTRRRVGFSSRMRGGDSGNVSTWVTSPVERTCGTGDGAVVADDAEHTLIDDVKPPSRGRVDKIEEGVSSFEHRLDLKVGDEIEILSQDSGLRGCWFKATITRRVSKRLKVRYEKLQNEDGEGNLEEWVSAWRLAGPDKSGMRVAGRTTVRPFASFNVSPGECNIGQAVDAWWNDGWWEGIIINKEPPGDFQVYFPGEGDLSSFKIEDLRTSRDWVNDSWIDLLCNPDAAKVAAHLKPETPRIVNEVRTSTVKQQPRAVPVPLKVL</sequence>
<feature type="domain" description="BAH" evidence="2">
    <location>
        <begin position="175"/>
        <end position="293"/>
    </location>
</feature>
<dbReference type="Proteomes" id="UP000006727">
    <property type="component" value="Chromosome 21"/>
</dbReference>
<gene>
    <name evidence="4" type="primary">LOC112274267</name>
    <name evidence="3" type="ORF">PHYPA_026006</name>
</gene>
<dbReference type="PANTHER" id="PTHR31917:SF101">
    <property type="entry name" value="OS07G0607300 PROTEIN"/>
    <property type="match status" value="1"/>
</dbReference>
<dbReference type="Gramene" id="Pp3c21_10720V3.4">
    <property type="protein sequence ID" value="Pp3c21_10720V3.4"/>
    <property type="gene ID" value="Pp3c21_10720"/>
</dbReference>
<dbReference type="InterPro" id="IPR001025">
    <property type="entry name" value="BAH_dom"/>
</dbReference>
<reference evidence="3 5" key="1">
    <citation type="journal article" date="2008" name="Science">
        <title>The Physcomitrella genome reveals evolutionary insights into the conquest of land by plants.</title>
        <authorList>
            <person name="Rensing S."/>
            <person name="Lang D."/>
            <person name="Zimmer A."/>
            <person name="Terry A."/>
            <person name="Salamov A."/>
            <person name="Shapiro H."/>
            <person name="Nishiyama T."/>
            <person name="Perroud P.-F."/>
            <person name="Lindquist E."/>
            <person name="Kamisugi Y."/>
            <person name="Tanahashi T."/>
            <person name="Sakakibara K."/>
            <person name="Fujita T."/>
            <person name="Oishi K."/>
            <person name="Shin-I T."/>
            <person name="Kuroki Y."/>
            <person name="Toyoda A."/>
            <person name="Suzuki Y."/>
            <person name="Hashimoto A."/>
            <person name="Yamaguchi K."/>
            <person name="Sugano A."/>
            <person name="Kohara Y."/>
            <person name="Fujiyama A."/>
            <person name="Anterola A."/>
            <person name="Aoki S."/>
            <person name="Ashton N."/>
            <person name="Barbazuk W.B."/>
            <person name="Barker E."/>
            <person name="Bennetzen J."/>
            <person name="Bezanilla M."/>
            <person name="Blankenship R."/>
            <person name="Cho S.H."/>
            <person name="Dutcher S."/>
            <person name="Estelle M."/>
            <person name="Fawcett J.A."/>
            <person name="Gundlach H."/>
            <person name="Hanada K."/>
            <person name="Heyl A."/>
            <person name="Hicks K.A."/>
            <person name="Hugh J."/>
            <person name="Lohr M."/>
            <person name="Mayer K."/>
            <person name="Melkozernov A."/>
            <person name="Murata T."/>
            <person name="Nelson D."/>
            <person name="Pils B."/>
            <person name="Prigge M."/>
            <person name="Reiss B."/>
            <person name="Renner T."/>
            <person name="Rombauts S."/>
            <person name="Rushton P."/>
            <person name="Sanderfoot A."/>
            <person name="Schween G."/>
            <person name="Shiu S.-H."/>
            <person name="Stueber K."/>
            <person name="Theodoulou F.L."/>
            <person name="Tu H."/>
            <person name="Van de Peer Y."/>
            <person name="Verrier P.J."/>
            <person name="Waters E."/>
            <person name="Wood A."/>
            <person name="Yang L."/>
            <person name="Cove D."/>
            <person name="Cuming A."/>
            <person name="Hasebe M."/>
            <person name="Lucas S."/>
            <person name="Mishler D.B."/>
            <person name="Reski R."/>
            <person name="Grigoriev I."/>
            <person name="Quatrano R.S."/>
            <person name="Boore J.L."/>
        </authorList>
    </citation>
    <scope>NUCLEOTIDE SEQUENCE [LARGE SCALE GENOMIC DNA]</scope>
    <source>
        <strain evidence="4 5">cv. Gransden 2004</strain>
    </source>
</reference>
<dbReference type="PROSITE" id="PS51038">
    <property type="entry name" value="BAH"/>
    <property type="match status" value="1"/>
</dbReference>
<evidence type="ECO:0000313" key="5">
    <source>
        <dbReference type="Proteomes" id="UP000006727"/>
    </source>
</evidence>
<dbReference type="RefSeq" id="XP_024359355.1">
    <property type="nucleotide sequence ID" value="XM_024503587.2"/>
</dbReference>
<dbReference type="PANTHER" id="PTHR31917">
    <property type="entry name" value="AGENET DOMAIN-CONTAINING PROTEIN-RELATED"/>
    <property type="match status" value="1"/>
</dbReference>
<dbReference type="EMBL" id="ABEU02000021">
    <property type="protein sequence ID" value="PNR31883.1"/>
    <property type="molecule type" value="Genomic_DNA"/>
</dbReference>
<dbReference type="PaxDb" id="3218-PP1S235_70V6.1"/>
<feature type="compositionally biased region" description="Acidic residues" evidence="1">
    <location>
        <begin position="326"/>
        <end position="339"/>
    </location>
</feature>
<dbReference type="Pfam" id="PF01426">
    <property type="entry name" value="BAH"/>
    <property type="match status" value="1"/>
</dbReference>
<accession>A0A2K1IRH5</accession>
<protein>
    <recommendedName>
        <fullName evidence="2">BAH domain-containing protein</fullName>
    </recommendedName>
</protein>
<evidence type="ECO:0000313" key="4">
    <source>
        <dbReference type="EnsemblPlants" id="Pp3c21_10720V3.1"/>
    </source>
</evidence>
<feature type="region of interest" description="Disordered" evidence="1">
    <location>
        <begin position="321"/>
        <end position="380"/>
    </location>
</feature>
<dbReference type="SMART" id="SM00743">
    <property type="entry name" value="Agenet"/>
    <property type="match status" value="2"/>
</dbReference>
<dbReference type="InterPro" id="IPR043151">
    <property type="entry name" value="BAH_sf"/>
</dbReference>
<keyword evidence="5" id="KW-1185">Reference proteome</keyword>
<organism evidence="3">
    <name type="scientific">Physcomitrium patens</name>
    <name type="common">Spreading-leaved earth moss</name>
    <name type="synonym">Physcomitrella patens</name>
    <dbReference type="NCBI Taxonomy" id="3218"/>
    <lineage>
        <taxon>Eukaryota</taxon>
        <taxon>Viridiplantae</taxon>
        <taxon>Streptophyta</taxon>
        <taxon>Embryophyta</taxon>
        <taxon>Bryophyta</taxon>
        <taxon>Bryophytina</taxon>
        <taxon>Bryopsida</taxon>
        <taxon>Funariidae</taxon>
        <taxon>Funariales</taxon>
        <taxon>Funariaceae</taxon>
        <taxon>Physcomitrium</taxon>
    </lineage>
</organism>
<dbReference type="Gene3D" id="2.30.30.490">
    <property type="match status" value="1"/>
</dbReference>
<reference evidence="4" key="3">
    <citation type="submission" date="2020-12" db="UniProtKB">
        <authorList>
            <consortium name="EnsemblPlants"/>
        </authorList>
    </citation>
    <scope>IDENTIFICATION</scope>
</reference>
<dbReference type="Gramene" id="Pp3c21_10720V3.1">
    <property type="protein sequence ID" value="Pp3c21_10720V3.1"/>
    <property type="gene ID" value="Pp3c21_10720"/>
</dbReference>
<evidence type="ECO:0000313" key="3">
    <source>
        <dbReference type="EMBL" id="PNR31883.1"/>
    </source>
</evidence>
<evidence type="ECO:0000256" key="1">
    <source>
        <dbReference type="SAM" id="MobiDB-lite"/>
    </source>
</evidence>
<name>A0A2K1IRH5_PHYPA</name>